<dbReference type="PANTHER" id="PTHR43394">
    <property type="entry name" value="ATP-DEPENDENT PERMEASE MDL1, MITOCHONDRIAL"/>
    <property type="match status" value="1"/>
</dbReference>
<feature type="compositionally biased region" description="Basic and acidic residues" evidence="9">
    <location>
        <begin position="37"/>
        <end position="61"/>
    </location>
</feature>
<gene>
    <name evidence="13" type="ORF">CLAFUR5_05431</name>
</gene>
<dbReference type="InterPro" id="IPR039421">
    <property type="entry name" value="Type_1_exporter"/>
</dbReference>
<feature type="transmembrane region" description="Helical" evidence="10">
    <location>
        <begin position="849"/>
        <end position="869"/>
    </location>
</feature>
<dbReference type="Pfam" id="PF00005">
    <property type="entry name" value="ABC_tran"/>
    <property type="match status" value="2"/>
</dbReference>
<dbReference type="FunFam" id="3.40.50.300:FF:000251">
    <property type="entry name" value="ABC transporter B family member 19"/>
    <property type="match status" value="1"/>
</dbReference>
<evidence type="ECO:0000256" key="6">
    <source>
        <dbReference type="ARBA" id="ARBA00022840"/>
    </source>
</evidence>
<dbReference type="GO" id="GO:0016887">
    <property type="term" value="F:ATP hydrolysis activity"/>
    <property type="evidence" value="ECO:0007669"/>
    <property type="project" value="InterPro"/>
</dbReference>
<evidence type="ECO:0000256" key="9">
    <source>
        <dbReference type="SAM" id="MobiDB-lite"/>
    </source>
</evidence>
<keyword evidence="5" id="KW-0547">Nucleotide-binding</keyword>
<feature type="transmembrane region" description="Helical" evidence="10">
    <location>
        <begin position="951"/>
        <end position="977"/>
    </location>
</feature>
<dbReference type="Proteomes" id="UP000756132">
    <property type="component" value="Chromosome 5"/>
</dbReference>
<dbReference type="PROSITE" id="PS50929">
    <property type="entry name" value="ABC_TM1F"/>
    <property type="match status" value="2"/>
</dbReference>
<feature type="domain" description="ABC transmembrane type-1" evidence="12">
    <location>
        <begin position="86"/>
        <end position="376"/>
    </location>
</feature>
<dbReference type="CDD" id="cd03249">
    <property type="entry name" value="ABC_MTABC3_MDL1_MDL2"/>
    <property type="match status" value="2"/>
</dbReference>
<feature type="domain" description="ABC transporter" evidence="11">
    <location>
        <begin position="411"/>
        <end position="655"/>
    </location>
</feature>
<evidence type="ECO:0000256" key="7">
    <source>
        <dbReference type="ARBA" id="ARBA00022989"/>
    </source>
</evidence>
<dbReference type="PROSITE" id="PS50893">
    <property type="entry name" value="ABC_TRANSPORTER_2"/>
    <property type="match status" value="2"/>
</dbReference>
<dbReference type="EMBL" id="CP090167">
    <property type="protein sequence ID" value="UJO17804.1"/>
    <property type="molecule type" value="Genomic_DNA"/>
</dbReference>
<feature type="compositionally biased region" description="Low complexity" evidence="9">
    <location>
        <begin position="15"/>
        <end position="25"/>
    </location>
</feature>
<feature type="transmembrane region" description="Helical" evidence="10">
    <location>
        <begin position="875"/>
        <end position="893"/>
    </location>
</feature>
<dbReference type="KEGG" id="ffu:CLAFUR5_05431"/>
<dbReference type="PROSITE" id="PS00211">
    <property type="entry name" value="ABC_TRANSPORTER_1"/>
    <property type="match status" value="2"/>
</dbReference>
<dbReference type="RefSeq" id="XP_047762170.1">
    <property type="nucleotide sequence ID" value="XM_047904579.1"/>
</dbReference>
<feature type="transmembrane region" description="Helical" evidence="10">
    <location>
        <begin position="208"/>
        <end position="228"/>
    </location>
</feature>
<evidence type="ECO:0000256" key="5">
    <source>
        <dbReference type="ARBA" id="ARBA00022741"/>
    </source>
</evidence>
<keyword evidence="8 10" id="KW-0472">Membrane</keyword>
<dbReference type="SMART" id="SM00382">
    <property type="entry name" value="AAA"/>
    <property type="match status" value="2"/>
</dbReference>
<dbReference type="SUPFAM" id="SSF90123">
    <property type="entry name" value="ABC transporter transmembrane region"/>
    <property type="match status" value="2"/>
</dbReference>
<comment type="similarity">
    <text evidence="2">Belongs to the ABC transporter superfamily. ABCB family. Multidrug resistance exporter (TC 3.A.1.201) subfamily.</text>
</comment>
<dbReference type="InterPro" id="IPR003593">
    <property type="entry name" value="AAA+_ATPase"/>
</dbReference>
<dbReference type="Gene3D" id="1.20.1560.10">
    <property type="entry name" value="ABC transporter type 1, transmembrane domain"/>
    <property type="match status" value="1"/>
</dbReference>
<feature type="transmembrane region" description="Helical" evidence="10">
    <location>
        <begin position="82"/>
        <end position="106"/>
    </location>
</feature>
<dbReference type="OrthoDB" id="6500128at2759"/>
<dbReference type="GO" id="GO:0090374">
    <property type="term" value="P:oligopeptide export from mitochondrion"/>
    <property type="evidence" value="ECO:0007669"/>
    <property type="project" value="TreeGrafter"/>
</dbReference>
<evidence type="ECO:0000259" key="12">
    <source>
        <dbReference type="PROSITE" id="PS50929"/>
    </source>
</evidence>
<dbReference type="FunFam" id="1.20.1560.10:FF:000057">
    <property type="entry name" value="ABC multidrug transporter SitT"/>
    <property type="match status" value="1"/>
</dbReference>
<evidence type="ECO:0000256" key="2">
    <source>
        <dbReference type="ARBA" id="ARBA00007577"/>
    </source>
</evidence>
<dbReference type="Pfam" id="PF00664">
    <property type="entry name" value="ABC_membrane"/>
    <property type="match status" value="2"/>
</dbReference>
<feature type="transmembrane region" description="Helical" evidence="10">
    <location>
        <begin position="234"/>
        <end position="253"/>
    </location>
</feature>
<dbReference type="InterPro" id="IPR027417">
    <property type="entry name" value="P-loop_NTPase"/>
</dbReference>
<dbReference type="PANTHER" id="PTHR43394:SF27">
    <property type="entry name" value="ATP-DEPENDENT TRANSLOCASE ABCB1-LIKE"/>
    <property type="match status" value="1"/>
</dbReference>
<keyword evidence="14" id="KW-1185">Reference proteome</keyword>
<feature type="domain" description="ABC transmembrane type-1" evidence="12">
    <location>
        <begin position="730"/>
        <end position="1017"/>
    </location>
</feature>
<feature type="transmembrane region" description="Helical" evidence="10">
    <location>
        <begin position="770"/>
        <end position="796"/>
    </location>
</feature>
<evidence type="ECO:0000256" key="4">
    <source>
        <dbReference type="ARBA" id="ARBA00022692"/>
    </source>
</evidence>
<reference evidence="13" key="2">
    <citation type="journal article" date="2022" name="Microb. Genom.">
        <title>A chromosome-scale genome assembly of the tomato pathogen Cladosporium fulvum reveals a compartmentalized genome architecture and the presence of a dispensable chromosome.</title>
        <authorList>
            <person name="Zaccaron A.Z."/>
            <person name="Chen L.H."/>
            <person name="Samaras A."/>
            <person name="Stergiopoulos I."/>
        </authorList>
    </citation>
    <scope>NUCLEOTIDE SEQUENCE</scope>
    <source>
        <strain evidence="13">Race5_Kim</strain>
    </source>
</reference>
<name>A0A9Q8P917_PASFU</name>
<dbReference type="SUPFAM" id="SSF52540">
    <property type="entry name" value="P-loop containing nucleoside triphosphate hydrolases"/>
    <property type="match status" value="2"/>
</dbReference>
<comment type="subcellular location">
    <subcellularLocation>
        <location evidence="1">Membrane</location>
        <topology evidence="1">Multi-pass membrane protein</topology>
    </subcellularLocation>
</comment>
<dbReference type="InterPro" id="IPR017871">
    <property type="entry name" value="ABC_transporter-like_CS"/>
</dbReference>
<dbReference type="InterPro" id="IPR011527">
    <property type="entry name" value="ABC1_TM_dom"/>
</dbReference>
<feature type="transmembrane region" description="Helical" evidence="10">
    <location>
        <begin position="989"/>
        <end position="1011"/>
    </location>
</feature>
<dbReference type="GO" id="GO:0015421">
    <property type="term" value="F:ABC-type oligopeptide transporter activity"/>
    <property type="evidence" value="ECO:0007669"/>
    <property type="project" value="TreeGrafter"/>
</dbReference>
<feature type="domain" description="ABC transporter" evidence="11">
    <location>
        <begin position="1051"/>
        <end position="1288"/>
    </location>
</feature>
<dbReference type="GO" id="GO:0005743">
    <property type="term" value="C:mitochondrial inner membrane"/>
    <property type="evidence" value="ECO:0007669"/>
    <property type="project" value="TreeGrafter"/>
</dbReference>
<dbReference type="GO" id="GO:0005524">
    <property type="term" value="F:ATP binding"/>
    <property type="evidence" value="ECO:0007669"/>
    <property type="project" value="UniProtKB-KW"/>
</dbReference>
<dbReference type="OMA" id="WAFQSWV"/>
<feature type="transmembrane region" description="Helical" evidence="10">
    <location>
        <begin position="312"/>
        <end position="333"/>
    </location>
</feature>
<evidence type="ECO:0000313" key="13">
    <source>
        <dbReference type="EMBL" id="UJO17804.1"/>
    </source>
</evidence>
<evidence type="ECO:0000256" key="3">
    <source>
        <dbReference type="ARBA" id="ARBA00022448"/>
    </source>
</evidence>
<organism evidence="13 14">
    <name type="scientific">Passalora fulva</name>
    <name type="common">Tomato leaf mold</name>
    <name type="synonym">Cladosporium fulvum</name>
    <dbReference type="NCBI Taxonomy" id="5499"/>
    <lineage>
        <taxon>Eukaryota</taxon>
        <taxon>Fungi</taxon>
        <taxon>Dikarya</taxon>
        <taxon>Ascomycota</taxon>
        <taxon>Pezizomycotina</taxon>
        <taxon>Dothideomycetes</taxon>
        <taxon>Dothideomycetidae</taxon>
        <taxon>Mycosphaerellales</taxon>
        <taxon>Mycosphaerellaceae</taxon>
        <taxon>Fulvia</taxon>
    </lineage>
</organism>
<dbReference type="GeneID" id="71985309"/>
<evidence type="ECO:0000256" key="10">
    <source>
        <dbReference type="SAM" id="Phobius"/>
    </source>
</evidence>
<keyword evidence="6" id="KW-0067">ATP-binding</keyword>
<evidence type="ECO:0000313" key="14">
    <source>
        <dbReference type="Proteomes" id="UP000756132"/>
    </source>
</evidence>
<evidence type="ECO:0000256" key="8">
    <source>
        <dbReference type="ARBA" id="ARBA00023136"/>
    </source>
</evidence>
<proteinExistence type="inferred from homology"/>
<keyword evidence="7 10" id="KW-1133">Transmembrane helix</keyword>
<dbReference type="Gene3D" id="3.40.50.300">
    <property type="entry name" value="P-loop containing nucleotide triphosphate hydrolases"/>
    <property type="match status" value="2"/>
</dbReference>
<dbReference type="CDD" id="cd18578">
    <property type="entry name" value="ABC_6TM_Pgp_ABCB1_D2_like"/>
    <property type="match status" value="1"/>
</dbReference>
<dbReference type="FunFam" id="3.40.50.300:FF:000913">
    <property type="entry name" value="ABC multidrug transporter SitT"/>
    <property type="match status" value="1"/>
</dbReference>
<feature type="transmembrane region" description="Helical" evidence="10">
    <location>
        <begin position="725"/>
        <end position="750"/>
    </location>
</feature>
<protein>
    <submittedName>
        <fullName evidence="13">ABC multidrug transporter atrC</fullName>
    </submittedName>
</protein>
<dbReference type="InterPro" id="IPR003439">
    <property type="entry name" value="ABC_transporter-like_ATP-bd"/>
</dbReference>
<dbReference type="CDD" id="cd18577">
    <property type="entry name" value="ABC_6TM_Pgp_ABCB1_D1_like"/>
    <property type="match status" value="1"/>
</dbReference>
<accession>A0A9Q8P917</accession>
<feature type="transmembrane region" description="Helical" evidence="10">
    <location>
        <begin position="136"/>
        <end position="160"/>
    </location>
</feature>
<evidence type="ECO:0000259" key="11">
    <source>
        <dbReference type="PROSITE" id="PS50893"/>
    </source>
</evidence>
<dbReference type="InterPro" id="IPR036640">
    <property type="entry name" value="ABC1_TM_sf"/>
</dbReference>
<sequence>MAPKVDEKAFATAAAATNTPVQPTTDQVIDVNAKAYSDGKEHPGSDSEDNEDHKVDSDGKKEAKGSLKDYARIFKFCDRLDATLYIIAIGGSIASGAALPLMTLVFGQFTTDFNNFTAGRTSADAFRDRVDSFVLWFIWLFIARLGLAYMVNVLVSIAAIRTTRTLRKAFLESTLRQEVWHFDELGLGNAVSINTNGNRINQGIAEKLTSAVQGFSLFFSSFIIAIAVQWKLALIAMSILPVLLGTIAGIIGIDVKIEARIMRFYSTGAALAQDAISSIRTIHAFGAQDKIVAKYDEFLKDAHKIGKKKSPLYGILFSTETFLVMSATALSFWQGYRMFRSEEITSVGTVFTVVLSISIGTTSMQAILPAQQAIANASSAASELLSVIDKESLLDPLSPDGLQPNECAGDIQIRNLSFAYPSRPQAKVLRDLTLSIPAGKTTALVGPSGCGKSTLVGLLERWYQPTSGSIQLDGTEVSDYNTKWLRSSIRLVQQEPVLFRGTVFQNVAKGFVGAQLELPQEKQLELVKEACRQSNAHDFIMELPEGYDTQVGERASMLSGGQRQRVAIARSIISEPRVLLLDEATSALDPTAERVVQSALNRVSKDKTTLIIAHKLATVKAADNIAVMQQGVVIEQGTHKELVDRDGLYASMVRAQDLNTEAGEAEIMDEDDEKKLEPTVSLQGTKSTVGSTKAEKEIETLTAGTLNYSLIKCIWIMFAENRELYWCYGLSAVGCLIGGGTYPAQAILFSRLIKVFVIPDPNRAQQQADLFALMFFVLALANFAAYFAIGWCCNTIGQVVTHRYRKEMLDHILNFDQDFFDRPENSSGSLASKLTSVPTSLMELISANVMLMFIVIVNVVASSVLGIAFGWKLGLVVVFGGLPVLIGSGFIRIRMDQKLEKDSGERFADSAGLATEAVTSIKTISSLTLESEIMKEYAQAMDGIVASSTRGFLITLVPYALSQSLEFLVLALGFWYGSRLIASREYTTTQFFVVFIAVVFGGQAAGQFFGYTTSITKAKLAANYILWLRTVVPKIGETPENDDRGPSEGPIEFDDVEFRYIQRHASRVLRGISMKIKPGTYAAFVGPSGCGKSTLVALLERFYDPTSGRLNLNEEDVRNMSPKLYRGYMSLVQQEPPLYQGSVRENISIGLSYDPTDEEVETACRQSNALDFITSLPEGLNTSCGSKGGQFSGGQKQRIAVARALIRKPRLLLLDEATSALDTQSERVVQKALDEAASSRTTIAVAHRLSTIRHANVIFVVANGSIAEMGTHEELQALRGRYYAMCLAQSLDQA</sequence>
<evidence type="ECO:0000256" key="1">
    <source>
        <dbReference type="ARBA" id="ARBA00004141"/>
    </source>
</evidence>
<keyword evidence="3" id="KW-0813">Transport</keyword>
<feature type="region of interest" description="Disordered" evidence="9">
    <location>
        <begin position="15"/>
        <end position="61"/>
    </location>
</feature>
<keyword evidence="4 10" id="KW-0812">Transmembrane</keyword>
<reference evidence="13" key="1">
    <citation type="submission" date="2021-12" db="EMBL/GenBank/DDBJ databases">
        <authorList>
            <person name="Zaccaron A."/>
            <person name="Stergiopoulos I."/>
        </authorList>
    </citation>
    <scope>NUCLEOTIDE SEQUENCE</scope>
    <source>
        <strain evidence="13">Race5_Kim</strain>
    </source>
</reference>